<keyword evidence="2" id="KW-1185">Reference proteome</keyword>
<evidence type="ECO:0000313" key="2">
    <source>
        <dbReference type="Proteomes" id="UP001501496"/>
    </source>
</evidence>
<accession>A0ABP8BZ50</accession>
<proteinExistence type="predicted"/>
<reference evidence="2" key="1">
    <citation type="journal article" date="2019" name="Int. J. Syst. Evol. Microbiol.">
        <title>The Global Catalogue of Microorganisms (GCM) 10K type strain sequencing project: providing services to taxonomists for standard genome sequencing and annotation.</title>
        <authorList>
            <consortium name="The Broad Institute Genomics Platform"/>
            <consortium name="The Broad Institute Genome Sequencing Center for Infectious Disease"/>
            <person name="Wu L."/>
            <person name="Ma J."/>
        </authorList>
    </citation>
    <scope>NUCLEOTIDE SEQUENCE [LARGE SCALE GENOMIC DNA]</scope>
    <source>
        <strain evidence="2">JCM 17630</strain>
    </source>
</reference>
<protein>
    <recommendedName>
        <fullName evidence="3">Lipocalin-like domain-containing protein</fullName>
    </recommendedName>
</protein>
<name>A0ABP8BZ50_9FLAO</name>
<dbReference type="Proteomes" id="UP001501496">
    <property type="component" value="Unassembled WGS sequence"/>
</dbReference>
<dbReference type="EMBL" id="BAABCA010000001">
    <property type="protein sequence ID" value="GAA4230834.1"/>
    <property type="molecule type" value="Genomic_DNA"/>
</dbReference>
<sequence>MKKQIFLITIFSVILGLTSCSSDDSSGLDANTAITSKTWLVQSKKLSPSIEMNGLVIDDIMIIEDEGTRNYSFKFDSDGAMYQYDAENTLIYQTTWSLNSDNTELSFGEPIVYNYPVVGPMGISAIDIESISNSKMVGTISAVFEGTAYVVTITFI</sequence>
<evidence type="ECO:0008006" key="3">
    <source>
        <dbReference type="Google" id="ProtNLM"/>
    </source>
</evidence>
<comment type="caution">
    <text evidence="1">The sequence shown here is derived from an EMBL/GenBank/DDBJ whole genome shotgun (WGS) entry which is preliminary data.</text>
</comment>
<dbReference type="RefSeq" id="WP_344786045.1">
    <property type="nucleotide sequence ID" value="NZ_BAABCA010000001.1"/>
</dbReference>
<gene>
    <name evidence="1" type="ORF">GCM10022291_01930</name>
</gene>
<dbReference type="PROSITE" id="PS51257">
    <property type="entry name" value="PROKAR_LIPOPROTEIN"/>
    <property type="match status" value="1"/>
</dbReference>
<evidence type="ECO:0000313" key="1">
    <source>
        <dbReference type="EMBL" id="GAA4230834.1"/>
    </source>
</evidence>
<organism evidence="1 2">
    <name type="scientific">Postechiella marina</name>
    <dbReference type="NCBI Taxonomy" id="943941"/>
    <lineage>
        <taxon>Bacteria</taxon>
        <taxon>Pseudomonadati</taxon>
        <taxon>Bacteroidota</taxon>
        <taxon>Flavobacteriia</taxon>
        <taxon>Flavobacteriales</taxon>
        <taxon>Flavobacteriaceae</taxon>
        <taxon>Postechiella</taxon>
    </lineage>
</organism>